<dbReference type="InterPro" id="IPR036785">
    <property type="entry name" value="YkyA-like_sf"/>
</dbReference>
<dbReference type="Gene3D" id="1.20.120.570">
    <property type="entry name" value="YkyA-like"/>
    <property type="match status" value="1"/>
</dbReference>
<dbReference type="KEGG" id="sale:EPH95_05735"/>
<evidence type="ECO:0008006" key="4">
    <source>
        <dbReference type="Google" id="ProtNLM"/>
    </source>
</evidence>
<keyword evidence="3" id="KW-1185">Reference proteome</keyword>
<sequence length="213" mass="23793">MKRMAQTAAITWCAGILLAGCSESVSIEDATSSVAEIENQKDNVIANINDILALEEGMQEEFEEDLAENESELFSEREAQVFSSLEERESHLGAINDASQTMQMENEIIEVVLEDGDSEELPVDDLEQLNEQTASLHNELEEYIEAYSSELQFQEEYFTGLGEDDDFEFLADGIESINDSRENVHQLLDNVHDELLAAESALEDVEISEEAST</sequence>
<keyword evidence="1" id="KW-0732">Signal</keyword>
<dbReference type="Proteomes" id="UP000319756">
    <property type="component" value="Chromosome"/>
</dbReference>
<evidence type="ECO:0000313" key="3">
    <source>
        <dbReference type="Proteomes" id="UP000319756"/>
    </source>
</evidence>
<proteinExistence type="predicted"/>
<evidence type="ECO:0000256" key="1">
    <source>
        <dbReference type="SAM" id="SignalP"/>
    </source>
</evidence>
<name>A0A514LFY2_9BACI</name>
<dbReference type="PROSITE" id="PS51257">
    <property type="entry name" value="PROKAR_LIPOPROTEIN"/>
    <property type="match status" value="1"/>
</dbReference>
<dbReference type="InterPro" id="IPR019454">
    <property type="entry name" value="Lipoprot_YkyA-like"/>
</dbReference>
<feature type="signal peptide" evidence="1">
    <location>
        <begin position="1"/>
        <end position="19"/>
    </location>
</feature>
<feature type="chain" id="PRO_5039608000" description="Cell-wall binding lipoprotein" evidence="1">
    <location>
        <begin position="20"/>
        <end position="213"/>
    </location>
</feature>
<dbReference type="RefSeq" id="WP_142088098.1">
    <property type="nucleotide sequence ID" value="NZ_CP035485.1"/>
</dbReference>
<evidence type="ECO:0000313" key="2">
    <source>
        <dbReference type="EMBL" id="QDI90739.1"/>
    </source>
</evidence>
<gene>
    <name evidence="2" type="ORF">EPH95_05735</name>
</gene>
<reference evidence="3" key="1">
    <citation type="submission" date="2019-01" db="EMBL/GenBank/DDBJ databases">
        <title>Genomic analysis of Salicibibacter sp. NKC3-5.</title>
        <authorList>
            <person name="Oh Y.J."/>
        </authorList>
    </citation>
    <scope>NUCLEOTIDE SEQUENCE [LARGE SCALE GENOMIC DNA]</scope>
    <source>
        <strain evidence="3">NKC3-5</strain>
    </source>
</reference>
<dbReference type="Pfam" id="PF10368">
    <property type="entry name" value="YkyA"/>
    <property type="match status" value="1"/>
</dbReference>
<protein>
    <recommendedName>
        <fullName evidence="4">Cell-wall binding lipoprotein</fullName>
    </recommendedName>
</protein>
<dbReference type="OrthoDB" id="2964169at2"/>
<dbReference type="AlphaFoldDB" id="A0A514LFY2"/>
<accession>A0A514LFY2</accession>
<organism evidence="2 3">
    <name type="scientific">Salicibibacter halophilus</name>
    <dbReference type="NCBI Taxonomy" id="2502791"/>
    <lineage>
        <taxon>Bacteria</taxon>
        <taxon>Bacillati</taxon>
        <taxon>Bacillota</taxon>
        <taxon>Bacilli</taxon>
        <taxon>Bacillales</taxon>
        <taxon>Bacillaceae</taxon>
        <taxon>Salicibibacter</taxon>
    </lineage>
</organism>
<dbReference type="EMBL" id="CP035485">
    <property type="protein sequence ID" value="QDI90739.1"/>
    <property type="molecule type" value="Genomic_DNA"/>
</dbReference>